<dbReference type="Gene3D" id="3.20.20.70">
    <property type="entry name" value="Aldolase class I"/>
    <property type="match status" value="2"/>
</dbReference>
<evidence type="ECO:0000256" key="2">
    <source>
        <dbReference type="ARBA" id="ARBA00003125"/>
    </source>
</evidence>
<dbReference type="PANTHER" id="PTHR48109:SF4">
    <property type="entry name" value="DIHYDROOROTATE DEHYDROGENASE (QUINONE), MITOCHONDRIAL"/>
    <property type="match status" value="1"/>
</dbReference>
<accession>A0A2R5F9M0</accession>
<gene>
    <name evidence="9" type="primary">pyrD</name>
    <name evidence="9" type="ORF">NMK_2531</name>
</gene>
<name>A0A2R5F9M0_9PROT</name>
<dbReference type="EC" id="1.3.5.2" evidence="9"/>
<evidence type="ECO:0000256" key="6">
    <source>
        <dbReference type="ARBA" id="ARBA00022975"/>
    </source>
</evidence>
<dbReference type="AlphaFoldDB" id="A0A2R5F9M0"/>
<evidence type="ECO:0000256" key="4">
    <source>
        <dbReference type="ARBA" id="ARBA00022630"/>
    </source>
</evidence>
<dbReference type="EMBL" id="BDOQ01000012">
    <property type="protein sequence ID" value="GBG14930.1"/>
    <property type="molecule type" value="Genomic_DNA"/>
</dbReference>
<keyword evidence="6" id="KW-0665">Pyrimidine biosynthesis</keyword>
<comment type="pathway">
    <text evidence="3">Pyrimidine metabolism; UMP biosynthesis via de novo pathway.</text>
</comment>
<evidence type="ECO:0000259" key="8">
    <source>
        <dbReference type="Pfam" id="PF01180"/>
    </source>
</evidence>
<dbReference type="GO" id="GO:0005737">
    <property type="term" value="C:cytoplasm"/>
    <property type="evidence" value="ECO:0007669"/>
    <property type="project" value="InterPro"/>
</dbReference>
<dbReference type="RefSeq" id="WP_109016105.1">
    <property type="nucleotide sequence ID" value="NZ_BDOQ01000012.1"/>
</dbReference>
<evidence type="ECO:0000313" key="9">
    <source>
        <dbReference type="EMBL" id="GBG14930.1"/>
    </source>
</evidence>
<dbReference type="PIRSF" id="PIRSF000164">
    <property type="entry name" value="DHO_oxidase"/>
    <property type="match status" value="1"/>
</dbReference>
<keyword evidence="5" id="KW-0288">FMN</keyword>
<protein>
    <submittedName>
        <fullName evidence="9">Dihydroorotate dehydrogenase</fullName>
        <ecNumber evidence="9">1.3.5.2</ecNumber>
    </submittedName>
</protein>
<dbReference type="UniPathway" id="UPA00070"/>
<organism evidence="9 10">
    <name type="scientific">Novimethylophilus kurashikiensis</name>
    <dbReference type="NCBI Taxonomy" id="1825523"/>
    <lineage>
        <taxon>Bacteria</taxon>
        <taxon>Pseudomonadati</taxon>
        <taxon>Pseudomonadota</taxon>
        <taxon>Betaproteobacteria</taxon>
        <taxon>Nitrosomonadales</taxon>
        <taxon>Methylophilaceae</taxon>
        <taxon>Novimethylophilus</taxon>
    </lineage>
</organism>
<sequence length="305" mass="33736">MQIYESIARRIEPHHARSMAAFALRLASLSRRKNLPVDQGIDVMGLRFPGVVGLAAGFDKHGDLYPYLQTAGFGFAEIGTVTPLPEPGRSRGIHAVTHSLGQYVHRRRIPLGISISMNRDTQLQSMAQDYLSCMHAAWQHADYIVINLGVRAGPDLHQLEHRNILGHVLHAVRKEREWLFHQYGNRLPMMIKIDQARSSTHELVCMGLEAGMDGIVLCGSGSRPADMLEHVTRSLNSSIPIVAVGGIRTPQDAADRLMAGASLIQVHTGLVQSGPGLIRQMNTFLRVQGHCERPNKDSYGRQDQP</sequence>
<dbReference type="GO" id="GO:0106430">
    <property type="term" value="F:dihydroorotate dehydrogenase (quinone) activity"/>
    <property type="evidence" value="ECO:0007669"/>
    <property type="project" value="UniProtKB-EC"/>
</dbReference>
<evidence type="ECO:0000256" key="7">
    <source>
        <dbReference type="ARBA" id="ARBA00023002"/>
    </source>
</evidence>
<dbReference type="PANTHER" id="PTHR48109">
    <property type="entry name" value="DIHYDROOROTATE DEHYDROGENASE (QUINONE), MITOCHONDRIAL-RELATED"/>
    <property type="match status" value="1"/>
</dbReference>
<dbReference type="SUPFAM" id="SSF51395">
    <property type="entry name" value="FMN-linked oxidoreductases"/>
    <property type="match status" value="1"/>
</dbReference>
<dbReference type="InterPro" id="IPR001295">
    <property type="entry name" value="Dihydroorotate_DH_CS"/>
</dbReference>
<dbReference type="PROSITE" id="PS00912">
    <property type="entry name" value="DHODEHASE_2"/>
    <property type="match status" value="1"/>
</dbReference>
<keyword evidence="4" id="KW-0285">Flavoprotein</keyword>
<evidence type="ECO:0000256" key="3">
    <source>
        <dbReference type="ARBA" id="ARBA00004725"/>
    </source>
</evidence>
<evidence type="ECO:0000256" key="5">
    <source>
        <dbReference type="ARBA" id="ARBA00022643"/>
    </source>
</evidence>
<keyword evidence="7 9" id="KW-0560">Oxidoreductase</keyword>
<dbReference type="Pfam" id="PF01180">
    <property type="entry name" value="DHO_dh"/>
    <property type="match status" value="2"/>
</dbReference>
<dbReference type="GO" id="GO:0006207">
    <property type="term" value="P:'de novo' pyrimidine nucleobase biosynthetic process"/>
    <property type="evidence" value="ECO:0007669"/>
    <property type="project" value="InterPro"/>
</dbReference>
<dbReference type="Proteomes" id="UP000245081">
    <property type="component" value="Unassembled WGS sequence"/>
</dbReference>
<proteinExistence type="predicted"/>
<evidence type="ECO:0000313" key="10">
    <source>
        <dbReference type="Proteomes" id="UP000245081"/>
    </source>
</evidence>
<dbReference type="InterPro" id="IPR050074">
    <property type="entry name" value="DHO_dehydrogenase"/>
</dbReference>
<keyword evidence="10" id="KW-1185">Reference proteome</keyword>
<comment type="caution">
    <text evidence="9">The sequence shown here is derived from an EMBL/GenBank/DDBJ whole genome shotgun (WGS) entry which is preliminary data.</text>
</comment>
<comment type="function">
    <text evidence="2">Catalyzes the conversion of dihydroorotate to orotate with quinone as electron acceptor.</text>
</comment>
<dbReference type="GO" id="GO:0044205">
    <property type="term" value="P:'de novo' UMP biosynthetic process"/>
    <property type="evidence" value="ECO:0007669"/>
    <property type="project" value="UniProtKB-UniPathway"/>
</dbReference>
<dbReference type="InterPro" id="IPR005720">
    <property type="entry name" value="Dihydroorotate_DH_cat"/>
</dbReference>
<comment type="cofactor">
    <cofactor evidence="1">
        <name>FMN</name>
        <dbReference type="ChEBI" id="CHEBI:58210"/>
    </cofactor>
</comment>
<dbReference type="InterPro" id="IPR013785">
    <property type="entry name" value="Aldolase_TIM"/>
</dbReference>
<reference evidence="9 10" key="1">
    <citation type="journal article" date="2018" name="Environ. Microbiol.">
        <title>Isolation and genomic characterization of Novimethylophilus kurashikiensis gen. nov. sp. nov., a new lanthanide-dependent methylotrophic species of Methylophilaceae.</title>
        <authorList>
            <person name="Lv H."/>
            <person name="Sahin N."/>
            <person name="Tani A."/>
        </authorList>
    </citation>
    <scope>NUCLEOTIDE SEQUENCE [LARGE SCALE GENOMIC DNA]</scope>
    <source>
        <strain evidence="9 10">La2-4</strain>
    </source>
</reference>
<evidence type="ECO:0000256" key="1">
    <source>
        <dbReference type="ARBA" id="ARBA00001917"/>
    </source>
</evidence>
<dbReference type="InterPro" id="IPR012135">
    <property type="entry name" value="Dihydroorotate_DH_1_2"/>
</dbReference>
<feature type="domain" description="Dihydroorotate dehydrogenase catalytic" evidence="8">
    <location>
        <begin position="42"/>
        <end position="89"/>
    </location>
</feature>
<dbReference type="OrthoDB" id="8535572at2"/>
<feature type="domain" description="Dihydroorotate dehydrogenase catalytic" evidence="8">
    <location>
        <begin position="227"/>
        <end position="281"/>
    </location>
</feature>